<dbReference type="NCBIfam" id="TIGR01494">
    <property type="entry name" value="ATPase_P-type"/>
    <property type="match status" value="1"/>
</dbReference>
<dbReference type="InterPro" id="IPR004014">
    <property type="entry name" value="ATPase_P-typ_cation-transptr_N"/>
</dbReference>
<dbReference type="InterPro" id="IPR036412">
    <property type="entry name" value="HAD-like_sf"/>
</dbReference>
<feature type="domain" description="P-type ATPase A" evidence="15">
    <location>
        <begin position="316"/>
        <end position="425"/>
    </location>
</feature>
<dbReference type="Proteomes" id="UP000198287">
    <property type="component" value="Unassembled WGS sequence"/>
</dbReference>
<keyword evidence="11 13" id="KW-0472">Membrane</keyword>
<feature type="region of interest" description="Disordered" evidence="14">
    <location>
        <begin position="799"/>
        <end position="822"/>
    </location>
</feature>
<comment type="caution">
    <text evidence="18">The sequence shown here is derived from an EMBL/GenBank/DDBJ whole genome shotgun (WGS) entry which is preliminary data.</text>
</comment>
<dbReference type="InterPro" id="IPR059000">
    <property type="entry name" value="ATPase_P-type_domA"/>
</dbReference>
<dbReference type="STRING" id="158441.A0A226D0Y4"/>
<evidence type="ECO:0000256" key="13">
    <source>
        <dbReference type="RuleBase" id="RU362082"/>
    </source>
</evidence>
<evidence type="ECO:0000256" key="8">
    <source>
        <dbReference type="ARBA" id="ARBA00022842"/>
    </source>
</evidence>
<comment type="similarity">
    <text evidence="2 13">Belongs to the cation transport ATPase (P-type) (TC 3.A.3) family. Type V subfamily.</text>
</comment>
<dbReference type="InterPro" id="IPR023214">
    <property type="entry name" value="HAD_sf"/>
</dbReference>
<dbReference type="Pfam" id="PF00122">
    <property type="entry name" value="E1-E2_ATPase"/>
    <property type="match status" value="1"/>
</dbReference>
<evidence type="ECO:0000256" key="2">
    <source>
        <dbReference type="ARBA" id="ARBA00006000"/>
    </source>
</evidence>
<dbReference type="Gene3D" id="3.40.1110.10">
    <property type="entry name" value="Calcium-transporting ATPase, cytoplasmic domain N"/>
    <property type="match status" value="1"/>
</dbReference>
<evidence type="ECO:0000256" key="6">
    <source>
        <dbReference type="ARBA" id="ARBA00022741"/>
    </source>
</evidence>
<dbReference type="Pfam" id="PF12409">
    <property type="entry name" value="P5-ATPase"/>
    <property type="match status" value="1"/>
</dbReference>
<dbReference type="SUPFAM" id="SSF81653">
    <property type="entry name" value="Calcium ATPase, transduction domain A"/>
    <property type="match status" value="1"/>
</dbReference>
<keyword evidence="7 13" id="KW-0067">ATP-binding</keyword>
<dbReference type="GO" id="GO:0016020">
    <property type="term" value="C:membrane"/>
    <property type="evidence" value="ECO:0007669"/>
    <property type="project" value="UniProtKB-SubCell"/>
</dbReference>
<name>A0A226D0Y4_FOLCA</name>
<evidence type="ECO:0000256" key="12">
    <source>
        <dbReference type="ARBA" id="ARBA00049360"/>
    </source>
</evidence>
<dbReference type="GO" id="GO:0140358">
    <property type="term" value="F:P-type transmembrane transporter activity"/>
    <property type="evidence" value="ECO:0007669"/>
    <property type="project" value="InterPro"/>
</dbReference>
<comment type="caution">
    <text evidence="13">Lacks conserved residue(s) required for the propagation of feature annotation.</text>
</comment>
<feature type="transmembrane region" description="Helical" evidence="13">
    <location>
        <begin position="474"/>
        <end position="498"/>
    </location>
</feature>
<dbReference type="SUPFAM" id="SSF56784">
    <property type="entry name" value="HAD-like"/>
    <property type="match status" value="1"/>
</dbReference>
<accession>A0A226D0Y4</accession>
<dbReference type="Gene3D" id="2.70.150.10">
    <property type="entry name" value="Calcium-transporting ATPase, cytoplasmic transduction domain A"/>
    <property type="match status" value="1"/>
</dbReference>
<keyword evidence="3" id="KW-0597">Phosphoprotein</keyword>
<dbReference type="EC" id="7.2.2.-" evidence="13"/>
<dbReference type="InterPro" id="IPR023299">
    <property type="entry name" value="ATPase_P-typ_cyto_dom_N"/>
</dbReference>
<feature type="transmembrane region" description="Helical" evidence="13">
    <location>
        <begin position="59"/>
        <end position="78"/>
    </location>
</feature>
<dbReference type="OrthoDB" id="48943at2759"/>
<reference evidence="18 19" key="1">
    <citation type="submission" date="2015-12" db="EMBL/GenBank/DDBJ databases">
        <title>The genome of Folsomia candida.</title>
        <authorList>
            <person name="Faddeeva A."/>
            <person name="Derks M.F."/>
            <person name="Anvar Y."/>
            <person name="Smit S."/>
            <person name="Van Straalen N."/>
            <person name="Roelofs D."/>
        </authorList>
    </citation>
    <scope>NUCLEOTIDE SEQUENCE [LARGE SCALE GENOMIC DNA]</scope>
    <source>
        <strain evidence="18 19">VU population</strain>
        <tissue evidence="18">Whole body</tissue>
    </source>
</reference>
<dbReference type="GO" id="GO:0016887">
    <property type="term" value="F:ATP hydrolysis activity"/>
    <property type="evidence" value="ECO:0007669"/>
    <property type="project" value="InterPro"/>
</dbReference>
<keyword evidence="10 13" id="KW-1133">Transmembrane helix</keyword>
<dbReference type="PRINTS" id="PR00119">
    <property type="entry name" value="CATATPASE"/>
</dbReference>
<feature type="compositionally biased region" description="Acidic residues" evidence="14">
    <location>
        <begin position="808"/>
        <end position="818"/>
    </location>
</feature>
<comment type="catalytic activity">
    <reaction evidence="12 13">
        <text>ATP + H2O = ADP + phosphate + H(+)</text>
        <dbReference type="Rhea" id="RHEA:13065"/>
        <dbReference type="ChEBI" id="CHEBI:15377"/>
        <dbReference type="ChEBI" id="CHEBI:15378"/>
        <dbReference type="ChEBI" id="CHEBI:30616"/>
        <dbReference type="ChEBI" id="CHEBI:43474"/>
        <dbReference type="ChEBI" id="CHEBI:456216"/>
    </reaction>
</comment>
<evidence type="ECO:0000313" key="19">
    <source>
        <dbReference type="Proteomes" id="UP000198287"/>
    </source>
</evidence>
<evidence type="ECO:0000256" key="3">
    <source>
        <dbReference type="ARBA" id="ARBA00022553"/>
    </source>
</evidence>
<dbReference type="InterPro" id="IPR008250">
    <property type="entry name" value="ATPase_P-typ_transduc_dom_A_sf"/>
</dbReference>
<evidence type="ECO:0000259" key="16">
    <source>
        <dbReference type="Pfam" id="PF00690"/>
    </source>
</evidence>
<dbReference type="InterPro" id="IPR001757">
    <property type="entry name" value="P_typ_ATPase"/>
</dbReference>
<dbReference type="Pfam" id="PF13246">
    <property type="entry name" value="Cation_ATPase"/>
    <property type="match status" value="1"/>
</dbReference>
<dbReference type="PANTHER" id="PTHR45630:SF8">
    <property type="entry name" value="CATION-TRANSPORTING ATPASE"/>
    <property type="match status" value="1"/>
</dbReference>
<evidence type="ECO:0000256" key="10">
    <source>
        <dbReference type="ARBA" id="ARBA00022989"/>
    </source>
</evidence>
<evidence type="ECO:0000259" key="15">
    <source>
        <dbReference type="Pfam" id="PF00122"/>
    </source>
</evidence>
<sequence>MGRPSYIQLGQGDEDDDDFDVEVGGGGGEGGEEDHVQVIWMDGEGRLEGYRQTRLRRMVFILLNVVTFGVPWLIIAALRPKLLLTLEGKRVELRRSEKVLLTTFGQNNEVQDEAICPVVWTRNRVDDGGGGGGGRRRPSPMEEYQHDSHLTKHDDDSTTHLLPESGRTPPPNDRYFIHRHHKWVWDEGEGHFRRLEGLERLTCNEILTRYGEGLSGEGEREAGRSLHGPNSMEVEVKSWPSLLKEEVLNPFYIFQLGSVILWCLDDYTYYASCVLVISALSIGIALVETRRQAEMVRRMAATSEVGSVRVRMRGHEGGVLVSSKDLVPGDVLLIPREGCVLPCDAVLTGGSCLVNEGLLTGESTPVQKSALLAVDDVWGEEKHRRHTLFGGTEVLQTRYYLGASVTAVVVRTGFNTAKGELIHSILFPKPLGFQFYADALKFVGVLFILASIGMTYCVWIYVERGASWSVTLLRVLDILTIVVPPALPAAMTVGTVYAQARLKRASIFCTSPPRINFCGKLGLICFDKTGTLTEEGLDMWGVVPVTGKEPCVQFCDPLHHPNSLGDESDLLRAMAACHSLTHIHGRLVGDPLDLKMFEGTGWELEEPIASGVEETCKFDVLTPTIVKSGRRRSIELGILRELEFTPQLQRMSVIVRSSSSSEMVLYCKGAPEQIRALCLASTIPTNYDDTLDSYTVRGYRVLGLGMRPLRNLKWHQLQRAPRPGLEENLTFLGFLVMQNSVKGASMGVIRELTAARLRSVMVTGDNMLTAVSVARECGIVGEGVRVVVVGVGDDGAVTFRGEGRKGDEGDEGEGDDEGGGGGGGNYVFVLGGGRGARWWNKARTKCWTGSSRKGPFMPG</sequence>
<proteinExistence type="inferred from homology"/>
<feature type="transmembrane region" description="Helical" evidence="13">
    <location>
        <begin position="267"/>
        <end position="287"/>
    </location>
</feature>
<feature type="compositionally biased region" description="Basic and acidic residues" evidence="14">
    <location>
        <begin position="139"/>
        <end position="158"/>
    </location>
</feature>
<feature type="domain" description="P5B-type ATPase N-terminal" evidence="17">
    <location>
        <begin position="46"/>
        <end position="185"/>
    </location>
</feature>
<dbReference type="SUPFAM" id="SSF81665">
    <property type="entry name" value="Calcium ATPase, transmembrane domain M"/>
    <property type="match status" value="1"/>
</dbReference>
<dbReference type="InterPro" id="IPR023298">
    <property type="entry name" value="ATPase_P-typ_TM_dom_sf"/>
</dbReference>
<evidence type="ECO:0000256" key="4">
    <source>
        <dbReference type="ARBA" id="ARBA00022692"/>
    </source>
</evidence>
<evidence type="ECO:0000313" key="18">
    <source>
        <dbReference type="EMBL" id="OXA38468.1"/>
    </source>
</evidence>
<keyword evidence="6 13" id="KW-0547">Nucleotide-binding</keyword>
<feature type="region of interest" description="Disordered" evidence="14">
    <location>
        <begin position="126"/>
        <end position="171"/>
    </location>
</feature>
<dbReference type="AlphaFoldDB" id="A0A226D0Y4"/>
<dbReference type="GO" id="GO:0019829">
    <property type="term" value="F:ATPase-coupled monoatomic cation transmembrane transporter activity"/>
    <property type="evidence" value="ECO:0007669"/>
    <property type="project" value="UniProtKB-UniRule"/>
</dbReference>
<feature type="transmembrane region" description="Helical" evidence="13">
    <location>
        <begin position="439"/>
        <end position="462"/>
    </location>
</feature>
<dbReference type="PANTHER" id="PTHR45630">
    <property type="entry name" value="CATION-TRANSPORTING ATPASE-RELATED"/>
    <property type="match status" value="1"/>
</dbReference>
<dbReference type="InterPro" id="IPR018303">
    <property type="entry name" value="ATPase_P-typ_P_site"/>
</dbReference>
<feature type="domain" description="Cation-transporting P-type ATPase N-terminal" evidence="16">
    <location>
        <begin position="201"/>
        <end position="262"/>
    </location>
</feature>
<evidence type="ECO:0000259" key="17">
    <source>
        <dbReference type="Pfam" id="PF12409"/>
    </source>
</evidence>
<evidence type="ECO:0000256" key="11">
    <source>
        <dbReference type="ARBA" id="ARBA00023136"/>
    </source>
</evidence>
<comment type="subcellular location">
    <subcellularLocation>
        <location evidence="1 13">Membrane</location>
        <topology evidence="1 13">Multi-pass membrane protein</topology>
    </subcellularLocation>
</comment>
<dbReference type="InterPro" id="IPR006544">
    <property type="entry name" value="P-type_TPase_V"/>
</dbReference>
<evidence type="ECO:0000256" key="9">
    <source>
        <dbReference type="ARBA" id="ARBA00022967"/>
    </source>
</evidence>
<dbReference type="SUPFAM" id="SSF81660">
    <property type="entry name" value="Metal cation-transporting ATPase, ATP-binding domain N"/>
    <property type="match status" value="1"/>
</dbReference>
<dbReference type="GO" id="GO:0005524">
    <property type="term" value="F:ATP binding"/>
    <property type="evidence" value="ECO:0007669"/>
    <property type="project" value="UniProtKB-UniRule"/>
</dbReference>
<evidence type="ECO:0000256" key="7">
    <source>
        <dbReference type="ARBA" id="ARBA00022840"/>
    </source>
</evidence>
<dbReference type="Pfam" id="PF00690">
    <property type="entry name" value="Cation_ATPase_N"/>
    <property type="match status" value="1"/>
</dbReference>
<gene>
    <name evidence="18" type="ORF">Fcan01_26776</name>
</gene>
<evidence type="ECO:0000256" key="5">
    <source>
        <dbReference type="ARBA" id="ARBA00022723"/>
    </source>
</evidence>
<feature type="compositionally biased region" description="Acidic residues" evidence="14">
    <location>
        <begin position="12"/>
        <end position="21"/>
    </location>
</feature>
<dbReference type="GO" id="GO:0046872">
    <property type="term" value="F:metal ion binding"/>
    <property type="evidence" value="ECO:0007669"/>
    <property type="project" value="UniProtKB-UniRule"/>
</dbReference>
<organism evidence="18 19">
    <name type="scientific">Folsomia candida</name>
    <name type="common">Springtail</name>
    <dbReference type="NCBI Taxonomy" id="158441"/>
    <lineage>
        <taxon>Eukaryota</taxon>
        <taxon>Metazoa</taxon>
        <taxon>Ecdysozoa</taxon>
        <taxon>Arthropoda</taxon>
        <taxon>Hexapoda</taxon>
        <taxon>Collembola</taxon>
        <taxon>Entomobryomorpha</taxon>
        <taxon>Isotomoidea</taxon>
        <taxon>Isotomidae</taxon>
        <taxon>Proisotominae</taxon>
        <taxon>Folsomia</taxon>
    </lineage>
</organism>
<keyword evidence="9 13" id="KW-1278">Translocase</keyword>
<dbReference type="NCBIfam" id="TIGR01657">
    <property type="entry name" value="P-ATPase-V"/>
    <property type="match status" value="1"/>
</dbReference>
<keyword evidence="4 13" id="KW-0812">Transmembrane</keyword>
<dbReference type="FunFam" id="1.20.1110.10:FF:000023">
    <property type="entry name" value="Cation-transporting ATPase"/>
    <property type="match status" value="1"/>
</dbReference>
<feature type="region of interest" description="Disordered" evidence="14">
    <location>
        <begin position="1"/>
        <end position="32"/>
    </location>
</feature>
<keyword evidence="5 13" id="KW-0479">Metal-binding</keyword>
<dbReference type="EMBL" id="LNIX01000045">
    <property type="protein sequence ID" value="OXA38468.1"/>
    <property type="molecule type" value="Genomic_DNA"/>
</dbReference>
<keyword evidence="8 13" id="KW-0460">Magnesium</keyword>
<dbReference type="Gene3D" id="3.40.50.1000">
    <property type="entry name" value="HAD superfamily/HAD-like"/>
    <property type="match status" value="1"/>
</dbReference>
<dbReference type="InterPro" id="IPR047819">
    <property type="entry name" value="P5A-ATPase_N"/>
</dbReference>
<evidence type="ECO:0000256" key="14">
    <source>
        <dbReference type="SAM" id="MobiDB-lite"/>
    </source>
</evidence>
<dbReference type="OMA" id="FNERYEL"/>
<evidence type="ECO:0000256" key="1">
    <source>
        <dbReference type="ARBA" id="ARBA00004141"/>
    </source>
</evidence>
<protein>
    <recommendedName>
        <fullName evidence="13">Cation-transporting ATPase</fullName>
        <ecNumber evidence="13">7.2.2.-</ecNumber>
    </recommendedName>
</protein>
<dbReference type="GO" id="GO:0006874">
    <property type="term" value="P:intracellular calcium ion homeostasis"/>
    <property type="evidence" value="ECO:0007669"/>
    <property type="project" value="TreeGrafter"/>
</dbReference>
<dbReference type="PROSITE" id="PS00154">
    <property type="entry name" value="ATPASE_E1_E2"/>
    <property type="match status" value="1"/>
</dbReference>
<keyword evidence="19" id="KW-1185">Reference proteome</keyword>